<sequence>MSKKRRATDGFNMSFIDVMACGLGAVILIFILVDFYAARVDPSDELARLDAEIASASAAEQDMNEAVADILDAIAEAQAQQADSEQAQYEQIQRQQALLNQVSSQLAVIAELQEELNALAQIETPDSAIELAGTGEENYITGMVVEGREIGILIDRSASMMDTNLVSILRSLALAPEQRKQRPKWQRTVRASKWLLARVPEASNVTVVAFSDTAEVLGPRTTSPGRDSSALTAIAREIDELVPDGGTNLLLGMRTLLDANPNLTDIYLVTDGLPSLGEGLSLACRNFISRTRSISSDCRRQLTVQTVQRVAGRYRMNVILLPLEGDPYAASMYWEWTNASKGRLLAPSEEWPQ</sequence>
<dbReference type="OrthoDB" id="185358at2"/>
<dbReference type="Pfam" id="PF13519">
    <property type="entry name" value="VWA_2"/>
    <property type="match status" value="1"/>
</dbReference>
<reference evidence="4 5" key="1">
    <citation type="journal article" date="2011" name="Front. Microbiol.">
        <title>Genomic signatures of strain selection and enhancement in Bacillus atrophaeus var. globigii, a historical biowarfare simulant.</title>
        <authorList>
            <person name="Gibbons H.S."/>
            <person name="Broomall S.M."/>
            <person name="McNew L.A."/>
            <person name="Daligault H."/>
            <person name="Chapman C."/>
            <person name="Bruce D."/>
            <person name="Karavis M."/>
            <person name="Krepps M."/>
            <person name="McGregor P.A."/>
            <person name="Hong C."/>
            <person name="Park K.H."/>
            <person name="Akmal A."/>
            <person name="Feldman A."/>
            <person name="Lin J.S."/>
            <person name="Chang W.E."/>
            <person name="Higgs B.W."/>
            <person name="Demirev P."/>
            <person name="Lindquist J."/>
            <person name="Liem A."/>
            <person name="Fochler E."/>
            <person name="Read T.D."/>
            <person name="Tapia R."/>
            <person name="Johnson S."/>
            <person name="Bishop-Lilly K.A."/>
            <person name="Detter C."/>
            <person name="Han C."/>
            <person name="Sozhamannan S."/>
            <person name="Rosenzweig C.N."/>
            <person name="Skowronski E.W."/>
        </authorList>
    </citation>
    <scope>NUCLEOTIDE SEQUENCE [LARGE SCALE GENOMIC DNA]</scope>
    <source>
        <strain evidence="4 5">GYP-17</strain>
    </source>
</reference>
<comment type="caution">
    <text evidence="4">The sequence shown here is derived from an EMBL/GenBank/DDBJ whole genome shotgun (WGS) entry which is preliminary data.</text>
</comment>
<accession>A0A432WBP6</accession>
<dbReference type="Gene3D" id="3.40.50.410">
    <property type="entry name" value="von Willebrand factor, type A domain"/>
    <property type="match status" value="1"/>
</dbReference>
<keyword evidence="5" id="KW-1185">Reference proteome</keyword>
<dbReference type="SUPFAM" id="SSF53300">
    <property type="entry name" value="vWA-like"/>
    <property type="match status" value="1"/>
</dbReference>
<evidence type="ECO:0000256" key="2">
    <source>
        <dbReference type="SAM" id="Phobius"/>
    </source>
</evidence>
<evidence type="ECO:0000313" key="5">
    <source>
        <dbReference type="Proteomes" id="UP000288405"/>
    </source>
</evidence>
<dbReference type="InterPro" id="IPR002035">
    <property type="entry name" value="VWF_A"/>
</dbReference>
<organism evidence="4 5">
    <name type="scientific">Aliidiomarina sanyensis</name>
    <dbReference type="NCBI Taxonomy" id="1249555"/>
    <lineage>
        <taxon>Bacteria</taxon>
        <taxon>Pseudomonadati</taxon>
        <taxon>Pseudomonadota</taxon>
        <taxon>Gammaproteobacteria</taxon>
        <taxon>Alteromonadales</taxon>
        <taxon>Idiomarinaceae</taxon>
        <taxon>Aliidiomarina</taxon>
    </lineage>
</organism>
<dbReference type="InterPro" id="IPR036465">
    <property type="entry name" value="vWFA_dom_sf"/>
</dbReference>
<keyword evidence="2" id="KW-1133">Transmembrane helix</keyword>
<evidence type="ECO:0000313" key="4">
    <source>
        <dbReference type="EMBL" id="RUO29497.1"/>
    </source>
</evidence>
<name>A0A432WBP6_9GAMM</name>
<feature type="domain" description="VWFA" evidence="3">
    <location>
        <begin position="152"/>
        <end position="272"/>
    </location>
</feature>
<dbReference type="Proteomes" id="UP000288405">
    <property type="component" value="Unassembled WGS sequence"/>
</dbReference>
<keyword evidence="2" id="KW-0812">Transmembrane</keyword>
<dbReference type="EMBL" id="PIPM01000011">
    <property type="protein sequence ID" value="RUO29497.1"/>
    <property type="molecule type" value="Genomic_DNA"/>
</dbReference>
<keyword evidence="1" id="KW-0175">Coiled coil</keyword>
<evidence type="ECO:0000256" key="1">
    <source>
        <dbReference type="SAM" id="Coils"/>
    </source>
</evidence>
<keyword evidence="2" id="KW-0472">Membrane</keyword>
<proteinExistence type="predicted"/>
<dbReference type="RefSeq" id="WP_126777406.1">
    <property type="nucleotide sequence ID" value="NZ_PIPM01000011.1"/>
</dbReference>
<protein>
    <submittedName>
        <fullName evidence="4">VWA domain-containing protein</fullName>
    </submittedName>
</protein>
<evidence type="ECO:0000259" key="3">
    <source>
        <dbReference type="Pfam" id="PF13519"/>
    </source>
</evidence>
<feature type="transmembrane region" description="Helical" evidence="2">
    <location>
        <begin position="12"/>
        <end position="33"/>
    </location>
</feature>
<gene>
    <name evidence="4" type="ORF">CWE11_09625</name>
</gene>
<feature type="coiled-coil region" evidence="1">
    <location>
        <begin position="46"/>
        <end position="95"/>
    </location>
</feature>
<dbReference type="AlphaFoldDB" id="A0A432WBP6"/>